<dbReference type="Gene3D" id="3.40.1090.10">
    <property type="entry name" value="Cytosolic phospholipase A2 catalytic domain"/>
    <property type="match status" value="2"/>
</dbReference>
<dbReference type="RefSeq" id="WP_368846050.1">
    <property type="nucleotide sequence ID" value="NZ_CP194411.1"/>
</dbReference>
<evidence type="ECO:0000313" key="5">
    <source>
        <dbReference type="EMBL" id="MEX5284332.1"/>
    </source>
</evidence>
<proteinExistence type="predicted"/>
<dbReference type="InterPro" id="IPR002641">
    <property type="entry name" value="PNPLA_dom"/>
</dbReference>
<evidence type="ECO:0000259" key="4">
    <source>
        <dbReference type="PROSITE" id="PS51635"/>
    </source>
</evidence>
<dbReference type="Pfam" id="PF01734">
    <property type="entry name" value="Patatin"/>
    <property type="match status" value="1"/>
</dbReference>
<protein>
    <submittedName>
        <fullName evidence="5">Patatin-like phospholipase family protein</fullName>
    </submittedName>
</protein>
<keyword evidence="2" id="KW-0378">Hydrolase</keyword>
<accession>A0ABV3X2B3</accession>
<gene>
    <name evidence="5" type="ORF">QCO44_01565</name>
</gene>
<dbReference type="PROSITE" id="PS51635">
    <property type="entry name" value="PNPLA"/>
    <property type="match status" value="1"/>
</dbReference>
<dbReference type="EMBL" id="JARVLH010000001">
    <property type="protein sequence ID" value="MEX5284332.1"/>
    <property type="molecule type" value="Genomic_DNA"/>
</dbReference>
<feature type="active site" description="Nucleophile" evidence="2">
    <location>
        <position position="41"/>
    </location>
</feature>
<feature type="short sequence motif" description="GXSXG" evidence="2">
    <location>
        <begin position="39"/>
        <end position="43"/>
    </location>
</feature>
<feature type="domain" description="PNPLA" evidence="4">
    <location>
        <begin position="6"/>
        <end position="197"/>
    </location>
</feature>
<dbReference type="Proteomes" id="UP001559623">
    <property type="component" value="Unassembled WGS sequence"/>
</dbReference>
<evidence type="ECO:0000256" key="2">
    <source>
        <dbReference type="PROSITE-ProRule" id="PRU01161"/>
    </source>
</evidence>
<comment type="caution">
    <text evidence="2">Lacks conserved residue(s) required for the propagation of feature annotation.</text>
</comment>
<keyword evidence="2" id="KW-0442">Lipid degradation</keyword>
<feature type="region of interest" description="Disordered" evidence="3">
    <location>
        <begin position="292"/>
        <end position="316"/>
    </location>
</feature>
<comment type="caution">
    <text evidence="5">The sequence shown here is derived from an EMBL/GenBank/DDBJ whole genome shotgun (WGS) entry which is preliminary data.</text>
</comment>
<evidence type="ECO:0000313" key="6">
    <source>
        <dbReference type="Proteomes" id="UP001559623"/>
    </source>
</evidence>
<name>A0ABV3X2B3_9FIRM</name>
<dbReference type="InterPro" id="IPR016035">
    <property type="entry name" value="Acyl_Trfase/lysoPLipase"/>
</dbReference>
<keyword evidence="6" id="KW-1185">Reference proteome</keyword>
<evidence type="ECO:0000256" key="1">
    <source>
        <dbReference type="ARBA" id="ARBA00023098"/>
    </source>
</evidence>
<reference evidence="5 6" key="1">
    <citation type="submission" date="2023-04" db="EMBL/GenBank/DDBJ databases">
        <title>Genome Sequence of Selenomonas sputigena ATCC 33150.</title>
        <authorList>
            <person name="Miller D.P."/>
            <person name="Anvari S."/>
            <person name="Polson S.W."/>
            <person name="Macdonald M."/>
            <person name="Mcdowell J.V."/>
        </authorList>
    </citation>
    <scope>NUCLEOTIDE SEQUENCE [LARGE SCALE GENOMIC DNA]</scope>
    <source>
        <strain evidence="5 6">ATCC 33150</strain>
    </source>
</reference>
<sequence length="316" mass="35300">MKKIGLVFAGGNGNSAYQLGAWKALRGYELESSVTAVAGTSFGALNAVLFANNAYKKAEAIWQDAAKLKIANVPITKLKEIYDILLTSGLSAISFEQFLSLFGHGLFEEKTFNEFINTHIDLSQKAKHIEHIFICATKFPAVEPAYYDLLRYPAKMQKLILTASNALPMLYSQLRFSTGAVLWDGSFTDLSPLLPVYEAGTRLIIVLHLTQKSSVQKSLYPDAKIFELFPRPDFSDRPGCVDFTRLAVEKRMQEGYGDMIKLIKTLHKDGLINYPIGDALKEVSSKEDDFLKQAKRGEDGESERKRSEIVNLLTEK</sequence>
<keyword evidence="1 2" id="KW-0443">Lipid metabolism</keyword>
<dbReference type="SUPFAM" id="SSF52151">
    <property type="entry name" value="FabD/lysophospholipase-like"/>
    <property type="match status" value="1"/>
</dbReference>
<feature type="active site" description="Proton acceptor" evidence="2">
    <location>
        <position position="184"/>
    </location>
</feature>
<evidence type="ECO:0000256" key="3">
    <source>
        <dbReference type="SAM" id="MobiDB-lite"/>
    </source>
</evidence>
<organism evidence="5 6">
    <name type="scientific">Selenomonas sputigena</name>
    <dbReference type="NCBI Taxonomy" id="69823"/>
    <lineage>
        <taxon>Bacteria</taxon>
        <taxon>Bacillati</taxon>
        <taxon>Bacillota</taxon>
        <taxon>Negativicutes</taxon>
        <taxon>Selenomonadales</taxon>
        <taxon>Selenomonadaceae</taxon>
        <taxon>Selenomonas</taxon>
    </lineage>
</organism>